<dbReference type="InterPro" id="IPR011008">
    <property type="entry name" value="Dimeric_a/b-barrel"/>
</dbReference>
<keyword evidence="2" id="KW-1185">Reference proteome</keyword>
<sequence length="114" mass="12924">MSADSTSFQRPEPPYYAVIITTLPSGEDPEGYADANRRMGPLSAKWPGYLGRESESGPDGRDLLVVYYSDAESIASWKADPEHLEVQRLGRERWYASYSVEVARVERAYGFRRD</sequence>
<reference evidence="1 2" key="1">
    <citation type="submission" date="2024-10" db="EMBL/GenBank/DDBJ databases">
        <title>The Natural Products Discovery Center: Release of the First 8490 Sequenced Strains for Exploring Actinobacteria Biosynthetic Diversity.</title>
        <authorList>
            <person name="Kalkreuter E."/>
            <person name="Kautsar S.A."/>
            <person name="Yang D."/>
            <person name="Bader C.D."/>
            <person name="Teijaro C.N."/>
            <person name="Fluegel L."/>
            <person name="Davis C.M."/>
            <person name="Simpson J.R."/>
            <person name="Lauterbach L."/>
            <person name="Steele A.D."/>
            <person name="Gui C."/>
            <person name="Meng S."/>
            <person name="Li G."/>
            <person name="Viehrig K."/>
            <person name="Ye F."/>
            <person name="Su P."/>
            <person name="Kiefer A.F."/>
            <person name="Nichols A."/>
            <person name="Cepeda A.J."/>
            <person name="Yan W."/>
            <person name="Fan B."/>
            <person name="Jiang Y."/>
            <person name="Adhikari A."/>
            <person name="Zheng C.-J."/>
            <person name="Schuster L."/>
            <person name="Cowan T.M."/>
            <person name="Smanski M.J."/>
            <person name="Chevrette M.G."/>
            <person name="De Carvalho L.P.S."/>
            <person name="Shen B."/>
        </authorList>
    </citation>
    <scope>NUCLEOTIDE SEQUENCE [LARGE SCALE GENOMIC DNA]</scope>
    <source>
        <strain evidence="1 2">NPDC053399</strain>
    </source>
</reference>
<comment type="caution">
    <text evidence="1">The sequence shown here is derived from an EMBL/GenBank/DDBJ whole genome shotgun (WGS) entry which is preliminary data.</text>
</comment>
<gene>
    <name evidence="1" type="ORF">ACIGXA_11240</name>
</gene>
<keyword evidence="1" id="KW-0503">Monooxygenase</keyword>
<dbReference type="PANTHER" id="PTHR37811">
    <property type="entry name" value="BLL5343 PROTEIN"/>
    <property type="match status" value="1"/>
</dbReference>
<dbReference type="EMBL" id="JBITYG010000003">
    <property type="protein sequence ID" value="MFI9101088.1"/>
    <property type="molecule type" value="Genomic_DNA"/>
</dbReference>
<keyword evidence="1" id="KW-0560">Oxidoreductase</keyword>
<dbReference type="PANTHER" id="PTHR37811:SF2">
    <property type="entry name" value="ABM DOMAIN-CONTAINING PROTEIN"/>
    <property type="match status" value="1"/>
</dbReference>
<dbReference type="EC" id="1.14.-.-" evidence="1"/>
<dbReference type="RefSeq" id="WP_138353950.1">
    <property type="nucleotide sequence ID" value="NZ_JAAIKO010000028.1"/>
</dbReference>
<accession>A0ABW8C4R0</accession>
<dbReference type="GO" id="GO:0004497">
    <property type="term" value="F:monooxygenase activity"/>
    <property type="evidence" value="ECO:0007669"/>
    <property type="project" value="UniProtKB-KW"/>
</dbReference>
<proteinExistence type="predicted"/>
<dbReference type="Proteomes" id="UP001614394">
    <property type="component" value="Unassembled WGS sequence"/>
</dbReference>
<name>A0ABW8C4R0_9ACTN</name>
<dbReference type="Gene3D" id="3.30.70.100">
    <property type="match status" value="1"/>
</dbReference>
<dbReference type="InterPro" id="IPR052936">
    <property type="entry name" value="Jasmonate_Hydroxylase-like"/>
</dbReference>
<protein>
    <submittedName>
        <fullName evidence="1">Antibiotic biosynthesis monooxygenase family protein</fullName>
        <ecNumber evidence="1">1.14.-.-</ecNumber>
    </submittedName>
</protein>
<dbReference type="SUPFAM" id="SSF54909">
    <property type="entry name" value="Dimeric alpha+beta barrel"/>
    <property type="match status" value="1"/>
</dbReference>
<evidence type="ECO:0000313" key="2">
    <source>
        <dbReference type="Proteomes" id="UP001614394"/>
    </source>
</evidence>
<organism evidence="1 2">
    <name type="scientific">Streptomyces fildesensis</name>
    <dbReference type="NCBI Taxonomy" id="375757"/>
    <lineage>
        <taxon>Bacteria</taxon>
        <taxon>Bacillati</taxon>
        <taxon>Actinomycetota</taxon>
        <taxon>Actinomycetes</taxon>
        <taxon>Kitasatosporales</taxon>
        <taxon>Streptomycetaceae</taxon>
        <taxon>Streptomyces</taxon>
    </lineage>
</organism>
<evidence type="ECO:0000313" key="1">
    <source>
        <dbReference type="EMBL" id="MFI9101088.1"/>
    </source>
</evidence>